<dbReference type="Proteomes" id="UP000321726">
    <property type="component" value="Unassembled WGS sequence"/>
</dbReference>
<evidence type="ECO:0000313" key="9">
    <source>
        <dbReference type="EMBL" id="SHL30804.1"/>
    </source>
</evidence>
<evidence type="ECO:0000256" key="3">
    <source>
        <dbReference type="ARBA" id="ARBA00022475"/>
    </source>
</evidence>
<evidence type="ECO:0000313" key="11">
    <source>
        <dbReference type="Proteomes" id="UP000321726"/>
    </source>
</evidence>
<comment type="subcellular location">
    <subcellularLocation>
        <location evidence="1">Cell membrane</location>
        <topology evidence="1">Multi-pass membrane protein</topology>
    </subcellularLocation>
</comment>
<protein>
    <submittedName>
        <fullName evidence="9">Chromate transporter</fullName>
    </submittedName>
</protein>
<keyword evidence="3" id="KW-1003">Cell membrane</keyword>
<keyword evidence="4 7" id="KW-0812">Transmembrane</keyword>
<dbReference type="EMBL" id="FRCA01000001">
    <property type="protein sequence ID" value="SHL30804.1"/>
    <property type="molecule type" value="Genomic_DNA"/>
</dbReference>
<proteinExistence type="inferred from homology"/>
<evidence type="ECO:0000256" key="6">
    <source>
        <dbReference type="ARBA" id="ARBA00023136"/>
    </source>
</evidence>
<evidence type="ECO:0000256" key="1">
    <source>
        <dbReference type="ARBA" id="ARBA00004651"/>
    </source>
</evidence>
<keyword evidence="11" id="KW-1185">Reference proteome</keyword>
<feature type="transmembrane region" description="Helical" evidence="7">
    <location>
        <begin position="22"/>
        <end position="41"/>
    </location>
</feature>
<feature type="transmembrane region" description="Helical" evidence="7">
    <location>
        <begin position="163"/>
        <end position="189"/>
    </location>
</feature>
<feature type="transmembrane region" description="Helical" evidence="7">
    <location>
        <begin position="92"/>
        <end position="115"/>
    </location>
</feature>
<reference evidence="9 10" key="1">
    <citation type="submission" date="2016-11" db="EMBL/GenBank/DDBJ databases">
        <authorList>
            <person name="Jaros S."/>
            <person name="Januszkiewicz K."/>
            <person name="Wedrychowicz H."/>
        </authorList>
    </citation>
    <scope>NUCLEOTIDE SEQUENCE [LARGE SCALE GENOMIC DNA]</scope>
    <source>
        <strain evidence="9 10">DSM 4740</strain>
    </source>
</reference>
<evidence type="ECO:0000256" key="2">
    <source>
        <dbReference type="ARBA" id="ARBA00005262"/>
    </source>
</evidence>
<keyword evidence="6 7" id="KW-0472">Membrane</keyword>
<keyword evidence="5 7" id="KW-1133">Transmembrane helix</keyword>
<dbReference type="Proteomes" id="UP000184123">
    <property type="component" value="Unassembled WGS sequence"/>
</dbReference>
<evidence type="ECO:0000256" key="4">
    <source>
        <dbReference type="ARBA" id="ARBA00022692"/>
    </source>
</evidence>
<dbReference type="InterPro" id="IPR052518">
    <property type="entry name" value="CHR_Transporter"/>
</dbReference>
<dbReference type="AlphaFoldDB" id="A0A1M6ZK82"/>
<sequence length="207" mass="21804">MADDSSETQDLKARGLKLQGQLFMAFFRIGIFGFGGGPSMIPLVHQEVVKRHAWMEDEAFADVLAIGNTLPGPIATKMAGYIGYRVGGTLGAINAVIAVIVPLIVAMIGLLGLYARYGDQRWVHGMGLGVVPVVMVMMAQLTWDFFAKSRAGMGLVATLATGAAAAVLILVLGVHPGLVIGAILIAALLRPDPNPDRKRAQGEESAP</sequence>
<accession>A0A1M6ZK82</accession>
<evidence type="ECO:0000256" key="5">
    <source>
        <dbReference type="ARBA" id="ARBA00022989"/>
    </source>
</evidence>
<reference evidence="8 11" key="2">
    <citation type="submission" date="2019-07" db="EMBL/GenBank/DDBJ databases">
        <title>Whole genome shotgun sequence of Halomonas cupida NBRC 102219.</title>
        <authorList>
            <person name="Hosoyama A."/>
            <person name="Uohara A."/>
            <person name="Ohji S."/>
            <person name="Ichikawa N."/>
        </authorList>
    </citation>
    <scope>NUCLEOTIDE SEQUENCE [LARGE SCALE GENOMIC DNA]</scope>
    <source>
        <strain evidence="8 11">NBRC 102219</strain>
    </source>
</reference>
<dbReference type="Pfam" id="PF02417">
    <property type="entry name" value="Chromate_transp"/>
    <property type="match status" value="1"/>
</dbReference>
<comment type="similarity">
    <text evidence="2">Belongs to the chromate ion transporter (CHR) (TC 2.A.51) family.</text>
</comment>
<gene>
    <name evidence="8" type="ORF">HCU01_22820</name>
    <name evidence="9" type="ORF">SAMN05660971_00147</name>
</gene>
<evidence type="ECO:0000313" key="8">
    <source>
        <dbReference type="EMBL" id="GEN24333.1"/>
    </source>
</evidence>
<dbReference type="GO" id="GO:0015109">
    <property type="term" value="F:chromate transmembrane transporter activity"/>
    <property type="evidence" value="ECO:0007669"/>
    <property type="project" value="InterPro"/>
</dbReference>
<dbReference type="InterPro" id="IPR003370">
    <property type="entry name" value="Chromate_transpt"/>
</dbReference>
<dbReference type="OrthoDB" id="9027281at2"/>
<evidence type="ECO:0000313" key="10">
    <source>
        <dbReference type="Proteomes" id="UP000184123"/>
    </source>
</evidence>
<dbReference type="GO" id="GO:0005886">
    <property type="term" value="C:plasma membrane"/>
    <property type="evidence" value="ECO:0007669"/>
    <property type="project" value="UniProtKB-SubCell"/>
</dbReference>
<dbReference type="EMBL" id="BJXU01000090">
    <property type="protein sequence ID" value="GEN24333.1"/>
    <property type="molecule type" value="Genomic_DNA"/>
</dbReference>
<dbReference type="STRING" id="44933.SAMN05660971_00147"/>
<organism evidence="9 10">
    <name type="scientific">Halomonas cupida</name>
    <dbReference type="NCBI Taxonomy" id="44933"/>
    <lineage>
        <taxon>Bacteria</taxon>
        <taxon>Pseudomonadati</taxon>
        <taxon>Pseudomonadota</taxon>
        <taxon>Gammaproteobacteria</taxon>
        <taxon>Oceanospirillales</taxon>
        <taxon>Halomonadaceae</taxon>
        <taxon>Halomonas</taxon>
    </lineage>
</organism>
<dbReference type="PANTHER" id="PTHR43663">
    <property type="entry name" value="CHROMATE TRANSPORT PROTEIN-RELATED"/>
    <property type="match status" value="1"/>
</dbReference>
<feature type="transmembrane region" description="Helical" evidence="7">
    <location>
        <begin position="122"/>
        <end position="143"/>
    </location>
</feature>
<name>A0A1M6ZK82_9GAMM</name>
<dbReference type="RefSeq" id="WP_084541639.1">
    <property type="nucleotide sequence ID" value="NZ_BJXU01000090.1"/>
</dbReference>
<dbReference type="PANTHER" id="PTHR43663:SF1">
    <property type="entry name" value="CHROMATE TRANSPORTER"/>
    <property type="match status" value="1"/>
</dbReference>
<evidence type="ECO:0000256" key="7">
    <source>
        <dbReference type="SAM" id="Phobius"/>
    </source>
</evidence>